<gene>
    <name evidence="3" type="primary">pol</name>
    <name evidence="3" type="ORF">CR513_07389</name>
</gene>
<dbReference type="InterPro" id="IPR012337">
    <property type="entry name" value="RNaseH-like_sf"/>
</dbReference>
<dbReference type="InterPro" id="IPR036397">
    <property type="entry name" value="RNaseH_sf"/>
</dbReference>
<organism evidence="3 4">
    <name type="scientific">Mucuna pruriens</name>
    <name type="common">Velvet bean</name>
    <name type="synonym">Dolichos pruriens</name>
    <dbReference type="NCBI Taxonomy" id="157652"/>
    <lineage>
        <taxon>Eukaryota</taxon>
        <taxon>Viridiplantae</taxon>
        <taxon>Streptophyta</taxon>
        <taxon>Embryophyta</taxon>
        <taxon>Tracheophyta</taxon>
        <taxon>Spermatophyta</taxon>
        <taxon>Magnoliopsida</taxon>
        <taxon>eudicotyledons</taxon>
        <taxon>Gunneridae</taxon>
        <taxon>Pentapetalae</taxon>
        <taxon>rosids</taxon>
        <taxon>fabids</taxon>
        <taxon>Fabales</taxon>
        <taxon>Fabaceae</taxon>
        <taxon>Papilionoideae</taxon>
        <taxon>50 kb inversion clade</taxon>
        <taxon>NPAAA clade</taxon>
        <taxon>indigoferoid/millettioid clade</taxon>
        <taxon>Phaseoleae</taxon>
        <taxon>Mucuna</taxon>
    </lineage>
</organism>
<evidence type="ECO:0000313" key="3">
    <source>
        <dbReference type="EMBL" id="RDY08372.1"/>
    </source>
</evidence>
<dbReference type="SUPFAM" id="SSF53098">
    <property type="entry name" value="Ribonuclease H-like"/>
    <property type="match status" value="2"/>
</dbReference>
<feature type="domain" description="Reverse transcriptase/retrotransposon-derived protein RNase H-like" evidence="2">
    <location>
        <begin position="65"/>
        <end position="163"/>
    </location>
</feature>
<dbReference type="GO" id="GO:0003676">
    <property type="term" value="F:nucleic acid binding"/>
    <property type="evidence" value="ECO:0007669"/>
    <property type="project" value="InterPro"/>
</dbReference>
<dbReference type="PANTHER" id="PTHR48475">
    <property type="entry name" value="RIBONUCLEASE H"/>
    <property type="match status" value="1"/>
</dbReference>
<evidence type="ECO:0000259" key="2">
    <source>
        <dbReference type="Pfam" id="PF17919"/>
    </source>
</evidence>
<evidence type="ECO:0000259" key="1">
    <source>
        <dbReference type="Pfam" id="PF13456"/>
    </source>
</evidence>
<name>A0A371I011_MUCPR</name>
<dbReference type="Pfam" id="PF17919">
    <property type="entry name" value="RT_RNaseH_2"/>
    <property type="match status" value="1"/>
</dbReference>
<dbReference type="InterPro" id="IPR043502">
    <property type="entry name" value="DNA/RNA_pol_sf"/>
</dbReference>
<feature type="domain" description="RNase H type-1" evidence="1">
    <location>
        <begin position="235"/>
        <end position="306"/>
    </location>
</feature>
<dbReference type="GO" id="GO:0003964">
    <property type="term" value="F:RNA-directed DNA polymerase activity"/>
    <property type="evidence" value="ECO:0007669"/>
    <property type="project" value="UniProtKB-KW"/>
</dbReference>
<dbReference type="SUPFAM" id="SSF56672">
    <property type="entry name" value="DNA/RNA polymerases"/>
    <property type="match status" value="1"/>
</dbReference>
<dbReference type="Gene3D" id="3.30.70.270">
    <property type="match status" value="1"/>
</dbReference>
<keyword evidence="4" id="KW-1185">Reference proteome</keyword>
<comment type="caution">
    <text evidence="3">The sequence shown here is derived from an EMBL/GenBank/DDBJ whole genome shotgun (WGS) entry which is preliminary data.</text>
</comment>
<sequence>MLIERGIEANPEKCQTIISMRSPQSVREVQLLMGRIMALSRFISQVVEMAMPIFVTLKKGESFVWIVELEEAFLRLKVMLAAPLVLTRPTPSTPLYLYISVSDAIVSAALIQEKEGKQHSVYFTSKVLHRAEIRYQRIEKATLTMVVTSRRLRPYFQSYQIVVQTDLPVCQVLRKPDLAGRMVAWSVHLLEFDISFEKRGHVKAQALTDFITELTPIDQSTDEDGEQFILVDRSSNQIGSGAGIILEGPDGVLIKQCMHFEFRASNNQVEYEALLAGMRLARELEAKILMAKSDSELVTGLSTSTVERQEIWCVERKGTWMSPLLEYLREDQLPANPSEARKMAREASKYTLVGQQLYRRGFSFPFLRCVDEEESDYVEAANKVILKGLRKHLEEAKGRWVEELSQVLWSYHTTPHSTTNETPFCLTFGIKAYIPVEIGEPSPRIALFQLGKNEEELRVNLDLLQEAQEIAHVREYAVKADG</sequence>
<protein>
    <submittedName>
        <fullName evidence="3">Retrovirus-related Pol polyprotein from transposon 17.6</fullName>
    </submittedName>
</protein>
<dbReference type="Pfam" id="PF13456">
    <property type="entry name" value="RVT_3"/>
    <property type="match status" value="1"/>
</dbReference>
<dbReference type="GO" id="GO:0004523">
    <property type="term" value="F:RNA-DNA hybrid ribonuclease activity"/>
    <property type="evidence" value="ECO:0007669"/>
    <property type="project" value="InterPro"/>
</dbReference>
<dbReference type="Gene3D" id="3.30.420.10">
    <property type="entry name" value="Ribonuclease H-like superfamily/Ribonuclease H"/>
    <property type="match status" value="2"/>
</dbReference>
<feature type="non-terminal residue" evidence="3">
    <location>
        <position position="1"/>
    </location>
</feature>
<accession>A0A371I011</accession>
<dbReference type="Proteomes" id="UP000257109">
    <property type="component" value="Unassembled WGS sequence"/>
</dbReference>
<proteinExistence type="predicted"/>
<dbReference type="OrthoDB" id="2016287at2759"/>
<dbReference type="EMBL" id="QJKJ01001290">
    <property type="protein sequence ID" value="RDY08372.1"/>
    <property type="molecule type" value="Genomic_DNA"/>
</dbReference>
<dbReference type="PANTHER" id="PTHR48475:SF2">
    <property type="entry name" value="RIBONUCLEASE H"/>
    <property type="match status" value="1"/>
</dbReference>
<reference evidence="3" key="1">
    <citation type="submission" date="2018-05" db="EMBL/GenBank/DDBJ databases">
        <title>Draft genome of Mucuna pruriens seed.</title>
        <authorList>
            <person name="Nnadi N.E."/>
            <person name="Vos R."/>
            <person name="Hasami M.H."/>
            <person name="Devisetty U.K."/>
            <person name="Aguiy J.C."/>
        </authorList>
    </citation>
    <scope>NUCLEOTIDE SEQUENCE [LARGE SCALE GENOMIC DNA]</scope>
    <source>
        <strain evidence="3">JCA_2017</strain>
    </source>
</reference>
<dbReference type="AlphaFoldDB" id="A0A371I011"/>
<dbReference type="InterPro" id="IPR041577">
    <property type="entry name" value="RT_RNaseH_2"/>
</dbReference>
<dbReference type="InterPro" id="IPR043128">
    <property type="entry name" value="Rev_trsase/Diguanyl_cyclase"/>
</dbReference>
<evidence type="ECO:0000313" key="4">
    <source>
        <dbReference type="Proteomes" id="UP000257109"/>
    </source>
</evidence>
<dbReference type="InterPro" id="IPR002156">
    <property type="entry name" value="RNaseH_domain"/>
</dbReference>